<dbReference type="KEGG" id="pam:PANA_2265"/>
<name>D4GGY5_PANAM</name>
<proteinExistence type="predicted"/>
<gene>
    <name evidence="2" type="ordered locus">PANA_2265</name>
</gene>
<dbReference type="Pfam" id="PF13391">
    <property type="entry name" value="HNH_2"/>
    <property type="match status" value="1"/>
</dbReference>
<organism evidence="2 3">
    <name type="scientific">Pantoea ananatis (strain LMG 20103)</name>
    <dbReference type="NCBI Taxonomy" id="706191"/>
    <lineage>
        <taxon>Bacteria</taxon>
        <taxon>Pseudomonadati</taxon>
        <taxon>Pseudomonadota</taxon>
        <taxon>Gammaproteobacteria</taxon>
        <taxon>Enterobacterales</taxon>
        <taxon>Erwiniaceae</taxon>
        <taxon>Pantoea</taxon>
    </lineage>
</organism>
<dbReference type="InterPro" id="IPR003615">
    <property type="entry name" value="HNH_nuc"/>
</dbReference>
<evidence type="ECO:0000313" key="2">
    <source>
        <dbReference type="EMBL" id="ADD77432.1"/>
    </source>
</evidence>
<dbReference type="HOGENOM" id="CLU_862606_0_0_6"/>
<reference evidence="2 3" key="1">
    <citation type="journal article" date="2010" name="J. Bacteriol.">
        <title>Genome sequence of Pantoea ananatis LMG20103, the causative agent of Eucalyptus blight and dieback.</title>
        <authorList>
            <person name="De Maayer P."/>
            <person name="Chan W.Y."/>
            <person name="Venter S.N."/>
            <person name="Toth I.K."/>
            <person name="Birch P.R."/>
            <person name="Joubert F."/>
            <person name="Coutinho T.A."/>
        </authorList>
    </citation>
    <scope>NUCLEOTIDE SEQUENCE [LARGE SCALE GENOMIC DNA]</scope>
    <source>
        <strain evidence="2 3">LMG 20103</strain>
    </source>
</reference>
<evidence type="ECO:0000313" key="3">
    <source>
        <dbReference type="Proteomes" id="UP000001702"/>
    </source>
</evidence>
<sequence length="324" mass="37902">MVMRFNYDLLPGERLSFEEIALRYAQQYPDEKELTARALLSPSTSYRTLKIRAVFAQEESNSPLEDLLFIANDNERKNYLRRFEHYLKQQQPFHYFRRGHEDKENNRWKVIGQSYVYAMVDPHSAQAQNLINSRGYKLVLMREDEEDAWWQLFNVQSNPCFPQSRRIQFIVVLSTPEHRTPAAVMPGTEVGRRVKAKVLQKASQSEFMAAVKARYGACIITGTSLLDQHQWPWVEACHIDTRENEEGFLADNSVDNGLFLRSDLQRLFINRMISIDGDSGQVRFHTDDKTRESISPFYQEMEGRVCALWENVPVATRQRLLTLR</sequence>
<dbReference type="Proteomes" id="UP000001702">
    <property type="component" value="Chromosome"/>
</dbReference>
<dbReference type="AlphaFoldDB" id="D4GGY5"/>
<dbReference type="eggNOG" id="ENOG5033QXJ">
    <property type="taxonomic scope" value="Bacteria"/>
</dbReference>
<evidence type="ECO:0000259" key="1">
    <source>
        <dbReference type="Pfam" id="PF13391"/>
    </source>
</evidence>
<protein>
    <recommendedName>
        <fullName evidence="1">HNH nuclease domain-containing protein</fullName>
    </recommendedName>
</protein>
<feature type="domain" description="HNH nuclease" evidence="1">
    <location>
        <begin position="218"/>
        <end position="276"/>
    </location>
</feature>
<dbReference type="EMBL" id="CP001875">
    <property type="protein sequence ID" value="ADD77432.1"/>
    <property type="molecule type" value="Genomic_DNA"/>
</dbReference>
<accession>D4GGY5</accession>
<keyword evidence="3" id="KW-1185">Reference proteome</keyword>